<dbReference type="PANTHER" id="PTHR35789:SF1">
    <property type="entry name" value="SPORE GERMINATION PROTEIN B3"/>
    <property type="match status" value="1"/>
</dbReference>
<evidence type="ECO:0000256" key="1">
    <source>
        <dbReference type="ARBA" id="ARBA00004635"/>
    </source>
</evidence>
<dbReference type="InterPro" id="IPR057336">
    <property type="entry name" value="GerAC_N"/>
</dbReference>
<evidence type="ECO:0000256" key="6">
    <source>
        <dbReference type="ARBA" id="ARBA00023139"/>
    </source>
</evidence>
<evidence type="ECO:0000256" key="3">
    <source>
        <dbReference type="ARBA" id="ARBA00022544"/>
    </source>
</evidence>
<gene>
    <name evidence="10" type="ORF">EIM92_09210</name>
</gene>
<evidence type="ECO:0000259" key="9">
    <source>
        <dbReference type="Pfam" id="PF25198"/>
    </source>
</evidence>
<sequence>MRGRLYTTLLIIVLCTCGIMLTGCQLKDVERRSFVLAFGIDSAPTDEGKDNQNLIEVTLKLAIPEGDPSKRDQEAVIISQVSNTIPEAIRLLKSKVDKELDFSQCKTLLFGESYAKKSISEISDWMVRRRDIQLVAYNGVARPSAKEVLSLHPKSERVPAYSLILSLGREGTESPFIVGMFSYNFRRHLSEQGLDPILPLVEKDGEEAILINKSVLLDKKRARAELTPDETRLYNLLMTQNLRTSFFAEKDGVIYSYNMESTHAKFKLITSKEGKTIVQYYVGGRAILEDNNQDVETTGSLLREVSKVASEKWEKDINKFLVKVHGTGLDPLGWGLRYMALNWNNATEIEDWEKIYPQLEFRVKADVEIKYSGMIH</sequence>
<feature type="domain" description="Spore germination GerAC-like C-terminal" evidence="8">
    <location>
        <begin position="215"/>
        <end position="373"/>
    </location>
</feature>
<dbReference type="KEGG" id="plen:EIM92_09210"/>
<dbReference type="EMBL" id="CP034248">
    <property type="protein sequence ID" value="AZK46334.1"/>
    <property type="molecule type" value="Genomic_DNA"/>
</dbReference>
<keyword evidence="7" id="KW-0449">Lipoprotein</keyword>
<keyword evidence="3" id="KW-0309">Germination</keyword>
<evidence type="ECO:0000256" key="5">
    <source>
        <dbReference type="ARBA" id="ARBA00023136"/>
    </source>
</evidence>
<organism evidence="10 11">
    <name type="scientific">Paenibacillus lentus</name>
    <dbReference type="NCBI Taxonomy" id="1338368"/>
    <lineage>
        <taxon>Bacteria</taxon>
        <taxon>Bacillati</taxon>
        <taxon>Bacillota</taxon>
        <taxon>Bacilli</taxon>
        <taxon>Bacillales</taxon>
        <taxon>Paenibacillaceae</taxon>
        <taxon>Paenibacillus</taxon>
    </lineage>
</organism>
<dbReference type="Pfam" id="PF25198">
    <property type="entry name" value="Spore_GerAC_N"/>
    <property type="match status" value="1"/>
</dbReference>
<protein>
    <submittedName>
        <fullName evidence="10">Ger(X)C family spore germination protein</fullName>
    </submittedName>
</protein>
<dbReference type="GO" id="GO:0016020">
    <property type="term" value="C:membrane"/>
    <property type="evidence" value="ECO:0007669"/>
    <property type="project" value="UniProtKB-SubCell"/>
</dbReference>
<evidence type="ECO:0000256" key="4">
    <source>
        <dbReference type="ARBA" id="ARBA00022729"/>
    </source>
</evidence>
<dbReference type="InterPro" id="IPR046953">
    <property type="entry name" value="Spore_GerAC-like_C"/>
</dbReference>
<accession>A0A3Q8SAU9</accession>
<evidence type="ECO:0000259" key="8">
    <source>
        <dbReference type="Pfam" id="PF05504"/>
    </source>
</evidence>
<dbReference type="GO" id="GO:0009847">
    <property type="term" value="P:spore germination"/>
    <property type="evidence" value="ECO:0007669"/>
    <property type="project" value="InterPro"/>
</dbReference>
<dbReference type="PANTHER" id="PTHR35789">
    <property type="entry name" value="SPORE GERMINATION PROTEIN B3"/>
    <property type="match status" value="1"/>
</dbReference>
<dbReference type="AlphaFoldDB" id="A0A3Q8SAU9"/>
<dbReference type="NCBIfam" id="TIGR02887">
    <property type="entry name" value="spore_ger_x_C"/>
    <property type="match status" value="1"/>
</dbReference>
<feature type="domain" description="Spore germination protein N-terminal" evidence="9">
    <location>
        <begin position="27"/>
        <end position="202"/>
    </location>
</feature>
<comment type="similarity">
    <text evidence="2">Belongs to the GerABKC lipoprotein family.</text>
</comment>
<dbReference type="OrthoDB" id="2433998at2"/>
<reference evidence="10 11" key="1">
    <citation type="submission" date="2018-11" db="EMBL/GenBank/DDBJ databases">
        <title>Genome sequencing of Paenibacillus lentus DSM25539(T).</title>
        <authorList>
            <person name="Kook J.-K."/>
            <person name="Park S.-N."/>
            <person name="Lim Y.K."/>
        </authorList>
    </citation>
    <scope>NUCLEOTIDE SEQUENCE [LARGE SCALE GENOMIC DNA]</scope>
    <source>
        <strain evidence="10 11">DSM 25539</strain>
    </source>
</reference>
<name>A0A3Q8SAU9_9BACL</name>
<dbReference type="InterPro" id="IPR038501">
    <property type="entry name" value="Spore_GerAC_C_sf"/>
</dbReference>
<dbReference type="PROSITE" id="PS51257">
    <property type="entry name" value="PROKAR_LIPOPROTEIN"/>
    <property type="match status" value="1"/>
</dbReference>
<dbReference type="Gene3D" id="3.30.300.210">
    <property type="entry name" value="Nutrient germinant receptor protein C, domain 3"/>
    <property type="match status" value="1"/>
</dbReference>
<evidence type="ECO:0000256" key="7">
    <source>
        <dbReference type="ARBA" id="ARBA00023288"/>
    </source>
</evidence>
<comment type="subcellular location">
    <subcellularLocation>
        <location evidence="1">Membrane</location>
        <topology evidence="1">Lipid-anchor</topology>
    </subcellularLocation>
</comment>
<dbReference type="RefSeq" id="WP_125082395.1">
    <property type="nucleotide sequence ID" value="NZ_CP034248.1"/>
</dbReference>
<keyword evidence="6" id="KW-0564">Palmitate</keyword>
<evidence type="ECO:0000313" key="11">
    <source>
        <dbReference type="Proteomes" id="UP000273145"/>
    </source>
</evidence>
<evidence type="ECO:0000313" key="10">
    <source>
        <dbReference type="EMBL" id="AZK46334.1"/>
    </source>
</evidence>
<keyword evidence="5" id="KW-0472">Membrane</keyword>
<keyword evidence="11" id="KW-1185">Reference proteome</keyword>
<dbReference type="Pfam" id="PF05504">
    <property type="entry name" value="Spore_GerAC"/>
    <property type="match status" value="1"/>
</dbReference>
<dbReference type="InterPro" id="IPR008844">
    <property type="entry name" value="Spore_GerAC-like"/>
</dbReference>
<evidence type="ECO:0000256" key="2">
    <source>
        <dbReference type="ARBA" id="ARBA00007886"/>
    </source>
</evidence>
<dbReference type="Proteomes" id="UP000273145">
    <property type="component" value="Chromosome"/>
</dbReference>
<keyword evidence="4" id="KW-0732">Signal</keyword>
<proteinExistence type="inferred from homology"/>